<dbReference type="Pfam" id="PF06866">
    <property type="entry name" value="DUF1256"/>
    <property type="match status" value="1"/>
</dbReference>
<dbReference type="SUPFAM" id="SSF53163">
    <property type="entry name" value="HybD-like"/>
    <property type="match status" value="1"/>
</dbReference>
<dbReference type="OrthoDB" id="9815953at2"/>
<dbReference type="Proteomes" id="UP000261231">
    <property type="component" value="Unassembled WGS sequence"/>
</dbReference>
<keyword evidence="2" id="KW-1185">Reference proteome</keyword>
<evidence type="ECO:0000313" key="2">
    <source>
        <dbReference type="Proteomes" id="UP000261231"/>
    </source>
</evidence>
<sequence>MYSSIWINSAQPDAADIFSRNLRYLLNRVNPRRKPLAFACIGSANVPGDSLGPLMGTILTRHGLPNVYGTMEWPLNALTLPHNMPLLKTVEKKYCLIAIDAAIGNPAQSGHLTLTEGALFPGSALRRQLPPVGQLHITGVFDNLTHPSAHTLLPAFCYPLTYAILSLQNEAAISHRPALF</sequence>
<proteinExistence type="predicted"/>
<dbReference type="EMBL" id="QVFD01000031">
    <property type="protein sequence ID" value="RGC42892.1"/>
    <property type="molecule type" value="Genomic_DNA"/>
</dbReference>
<protein>
    <submittedName>
        <fullName evidence="1">DUF1256 domain-containing protein</fullName>
    </submittedName>
</protein>
<name>A0A3E2XFT2_9FIRM</name>
<evidence type="ECO:0000313" key="1">
    <source>
        <dbReference type="EMBL" id="RGC42892.1"/>
    </source>
</evidence>
<dbReference type="InterPro" id="IPR023430">
    <property type="entry name" value="Pept_HybD-like_dom_sf"/>
</dbReference>
<dbReference type="RefSeq" id="WP_117541843.1">
    <property type="nucleotide sequence ID" value="NZ_JAQDKA010000025.1"/>
</dbReference>
<dbReference type="AlphaFoldDB" id="A0A3E2XFT2"/>
<organism evidence="1 2">
    <name type="scientific">Coprococcus catus</name>
    <dbReference type="NCBI Taxonomy" id="116085"/>
    <lineage>
        <taxon>Bacteria</taxon>
        <taxon>Bacillati</taxon>
        <taxon>Bacillota</taxon>
        <taxon>Clostridia</taxon>
        <taxon>Lachnospirales</taxon>
        <taxon>Lachnospiraceae</taxon>
        <taxon>Coprococcus</taxon>
    </lineage>
</organism>
<dbReference type="InterPro" id="IPR009665">
    <property type="entry name" value="YyaC"/>
</dbReference>
<reference evidence="1 2" key="1">
    <citation type="submission" date="2018-08" db="EMBL/GenBank/DDBJ databases">
        <title>A genome reference for cultivated species of the human gut microbiota.</title>
        <authorList>
            <person name="Zou Y."/>
            <person name="Xue W."/>
            <person name="Luo G."/>
        </authorList>
    </citation>
    <scope>NUCLEOTIDE SEQUENCE [LARGE SCALE GENOMIC DNA]</scope>
    <source>
        <strain evidence="1 2">AM28-39</strain>
    </source>
</reference>
<comment type="caution">
    <text evidence="1">The sequence shown here is derived from an EMBL/GenBank/DDBJ whole genome shotgun (WGS) entry which is preliminary data.</text>
</comment>
<gene>
    <name evidence="1" type="ORF">DW747_16215</name>
</gene>
<accession>A0A3E2XFT2</accession>